<feature type="transmembrane region" description="Helical" evidence="1">
    <location>
        <begin position="168"/>
        <end position="188"/>
    </location>
</feature>
<organism evidence="2 3">
    <name type="scientific">Pseudomonas syringae</name>
    <dbReference type="NCBI Taxonomy" id="317"/>
    <lineage>
        <taxon>Bacteria</taxon>
        <taxon>Pseudomonadati</taxon>
        <taxon>Pseudomonadota</taxon>
        <taxon>Gammaproteobacteria</taxon>
        <taxon>Pseudomonadales</taxon>
        <taxon>Pseudomonadaceae</taxon>
        <taxon>Pseudomonas</taxon>
    </lineage>
</organism>
<evidence type="ECO:0000313" key="3">
    <source>
        <dbReference type="Proteomes" id="UP000028643"/>
    </source>
</evidence>
<dbReference type="RefSeq" id="WP_047574230.1">
    <property type="nucleotide sequence ID" value="NZ_JPQT01000098.1"/>
</dbReference>
<protein>
    <submittedName>
        <fullName evidence="2">Paraquat-inducible protein A</fullName>
    </submittedName>
</protein>
<accession>A0A085VA24</accession>
<keyword evidence="1" id="KW-0472">Membrane</keyword>
<dbReference type="Proteomes" id="UP000028643">
    <property type="component" value="Unassembled WGS sequence"/>
</dbReference>
<evidence type="ECO:0000256" key="1">
    <source>
        <dbReference type="SAM" id="Phobius"/>
    </source>
</evidence>
<feature type="transmembrane region" description="Helical" evidence="1">
    <location>
        <begin position="49"/>
        <end position="72"/>
    </location>
</feature>
<dbReference type="PATRIC" id="fig|317.174.peg.2028"/>
<keyword evidence="1" id="KW-0812">Transmembrane</keyword>
<dbReference type="Pfam" id="PF04403">
    <property type="entry name" value="PqiA"/>
    <property type="match status" value="1"/>
</dbReference>
<comment type="caution">
    <text evidence="2">The sequence shown here is derived from an EMBL/GenBank/DDBJ whole genome shotgun (WGS) entry which is preliminary data.</text>
</comment>
<evidence type="ECO:0000313" key="2">
    <source>
        <dbReference type="EMBL" id="KFE52287.1"/>
    </source>
</evidence>
<reference evidence="2 3" key="1">
    <citation type="submission" date="2014-07" db="EMBL/GenBank/DDBJ databases">
        <title>Draft Genome Sequences of Environmental Pseudomonas syringae strains.</title>
        <authorList>
            <person name="Baltrus D.A."/>
            <person name="Berge O."/>
            <person name="Morris C."/>
        </authorList>
    </citation>
    <scope>NUCLEOTIDE SEQUENCE [LARGE SCALE GENOMIC DNA]</scope>
    <source>
        <strain evidence="2 3">CEB003</strain>
    </source>
</reference>
<proteinExistence type="predicted"/>
<sequence>MTPLHSLIICEYCDAVYDTAPLLKQQKAYCVCCGAVIQRYSAVTLQQRMALCVTAAVLLVFANFYPVMSISLQGLKNSATLWDSVAALSHGPILFIALVAGISIIVAPVLQVILLIWVLAFAMARRRAPAFSFCMRWLESLRPWSMLEVCLLGAMVAVFKLAGLLDVVPGIGLAALAALSILMIKIAGRDIRALWNQP</sequence>
<dbReference type="InterPro" id="IPR007498">
    <property type="entry name" value="PqiA-like"/>
</dbReference>
<dbReference type="AlphaFoldDB" id="A0A085VA24"/>
<gene>
    <name evidence="2" type="ORF">IV02_09900</name>
</gene>
<keyword evidence="1" id="KW-1133">Transmembrane helix</keyword>
<feature type="transmembrane region" description="Helical" evidence="1">
    <location>
        <begin position="92"/>
        <end position="123"/>
    </location>
</feature>
<feature type="transmembrane region" description="Helical" evidence="1">
    <location>
        <begin position="144"/>
        <end position="162"/>
    </location>
</feature>
<dbReference type="EMBL" id="JPQT01000098">
    <property type="protein sequence ID" value="KFE52287.1"/>
    <property type="molecule type" value="Genomic_DNA"/>
</dbReference>
<name>A0A085VA24_PSESX</name>